<dbReference type="Gene3D" id="3.90.550.10">
    <property type="entry name" value="Spore Coat Polysaccharide Biosynthesis Protein SpsA, Chain A"/>
    <property type="match status" value="1"/>
</dbReference>
<dbReference type="OrthoDB" id="9810303at2"/>
<dbReference type="InterPro" id="IPR029044">
    <property type="entry name" value="Nucleotide-diphossugar_trans"/>
</dbReference>
<proteinExistence type="predicted"/>
<feature type="domain" description="Glycosyltransferase 2-like" evidence="1">
    <location>
        <begin position="4"/>
        <end position="165"/>
    </location>
</feature>
<protein>
    <submittedName>
        <fullName evidence="2">Glycosyl transferase</fullName>
    </submittedName>
</protein>
<comment type="caution">
    <text evidence="2">The sequence shown here is derived from an EMBL/GenBank/DDBJ whole genome shotgun (WGS) entry which is preliminary data.</text>
</comment>
<dbReference type="PANTHER" id="PTHR48090">
    <property type="entry name" value="UNDECAPRENYL-PHOSPHATE 4-DEOXY-4-FORMAMIDO-L-ARABINOSE TRANSFERASE-RELATED"/>
    <property type="match status" value="1"/>
</dbReference>
<dbReference type="CDD" id="cd04179">
    <property type="entry name" value="DPM_DPG-synthase_like"/>
    <property type="match status" value="1"/>
</dbReference>
<evidence type="ECO:0000313" key="2">
    <source>
        <dbReference type="EMBL" id="KPL82967.1"/>
    </source>
</evidence>
<reference evidence="2 3" key="1">
    <citation type="submission" date="2015-07" db="EMBL/GenBank/DDBJ databases">
        <title>Whole genome sequence of Thermanaerothrix daxensis DSM 23592.</title>
        <authorList>
            <person name="Hemp J."/>
            <person name="Ward L.M."/>
            <person name="Pace L.A."/>
            <person name="Fischer W.W."/>
        </authorList>
    </citation>
    <scope>NUCLEOTIDE SEQUENCE [LARGE SCALE GENOMIC DNA]</scope>
    <source>
        <strain evidence="2 3">GNS-1</strain>
    </source>
</reference>
<dbReference type="PANTHER" id="PTHR48090:SF7">
    <property type="entry name" value="RFBJ PROTEIN"/>
    <property type="match status" value="1"/>
</dbReference>
<evidence type="ECO:0000259" key="1">
    <source>
        <dbReference type="Pfam" id="PF00535"/>
    </source>
</evidence>
<sequence>MKVSVVIPVYNERQTIREIVQRVLDTGLIYEVIIVDDGSTDGTREILKELENLPPIRVILHQANAGKGAAVRTGIQNARGDVIIIQDADLEYDPREYPKLLRPIEEGIAEVVYGSRFLGGARRPILFWNMVANRLLTLITNVLYNNILSDMETGYKVFKREAIQNIPLRAQRFDFEPEFTAKILKRRIRIYEVPIDFNPRDYSEGKKIKAWDAFEALWALIKYRFVD</sequence>
<dbReference type="GO" id="GO:0016740">
    <property type="term" value="F:transferase activity"/>
    <property type="evidence" value="ECO:0007669"/>
    <property type="project" value="UniProtKB-KW"/>
</dbReference>
<dbReference type="InterPro" id="IPR050256">
    <property type="entry name" value="Glycosyltransferase_2"/>
</dbReference>
<dbReference type="Pfam" id="PF00535">
    <property type="entry name" value="Glycos_transf_2"/>
    <property type="match status" value="1"/>
</dbReference>
<organism evidence="2 3">
    <name type="scientific">Thermanaerothrix daxensis</name>
    <dbReference type="NCBI Taxonomy" id="869279"/>
    <lineage>
        <taxon>Bacteria</taxon>
        <taxon>Bacillati</taxon>
        <taxon>Chloroflexota</taxon>
        <taxon>Anaerolineae</taxon>
        <taxon>Anaerolineales</taxon>
        <taxon>Anaerolineaceae</taxon>
        <taxon>Thermanaerothrix</taxon>
    </lineage>
</organism>
<keyword evidence="2" id="KW-0808">Transferase</keyword>
<dbReference type="STRING" id="869279.SE15_12550"/>
<gene>
    <name evidence="2" type="ORF">SE15_12550</name>
</gene>
<keyword evidence="3" id="KW-1185">Reference proteome</keyword>
<dbReference type="SUPFAM" id="SSF53448">
    <property type="entry name" value="Nucleotide-diphospho-sugar transferases"/>
    <property type="match status" value="1"/>
</dbReference>
<dbReference type="AlphaFoldDB" id="A0A0P6XIB5"/>
<dbReference type="EMBL" id="LGKO01000005">
    <property type="protein sequence ID" value="KPL82967.1"/>
    <property type="molecule type" value="Genomic_DNA"/>
</dbReference>
<dbReference type="Proteomes" id="UP000050544">
    <property type="component" value="Unassembled WGS sequence"/>
</dbReference>
<dbReference type="InterPro" id="IPR001173">
    <property type="entry name" value="Glyco_trans_2-like"/>
</dbReference>
<accession>A0A0P6XIB5</accession>
<name>A0A0P6XIB5_9CHLR</name>
<evidence type="ECO:0000313" key="3">
    <source>
        <dbReference type="Proteomes" id="UP000050544"/>
    </source>
</evidence>